<dbReference type="Proteomes" id="UP000230790">
    <property type="component" value="Unassembled WGS sequence"/>
</dbReference>
<gene>
    <name evidence="3" type="ORF">CUN48_06455</name>
</gene>
<organism evidence="3 4">
    <name type="scientific">Candidatus Thermofonsia Clade 3 bacterium</name>
    <dbReference type="NCBI Taxonomy" id="2364212"/>
    <lineage>
        <taxon>Bacteria</taxon>
        <taxon>Bacillati</taxon>
        <taxon>Chloroflexota</taxon>
        <taxon>Candidatus Thermofontia</taxon>
        <taxon>Candidatus Thermofonsia Clade 3</taxon>
    </lineage>
</organism>
<evidence type="ECO:0000256" key="1">
    <source>
        <dbReference type="ARBA" id="ARBA00007637"/>
    </source>
</evidence>
<dbReference type="EMBL" id="PGTN01000032">
    <property type="protein sequence ID" value="PJF47876.1"/>
    <property type="molecule type" value="Genomic_DNA"/>
</dbReference>
<comment type="caution">
    <text evidence="3">The sequence shown here is derived from an EMBL/GenBank/DDBJ whole genome shotgun (WGS) entry which is preliminary data.</text>
</comment>
<reference evidence="3 4" key="1">
    <citation type="submission" date="2017-11" db="EMBL/GenBank/DDBJ databases">
        <title>Evolution of Phototrophy in the Chloroflexi Phylum Driven by Horizontal Gene Transfer.</title>
        <authorList>
            <person name="Ward L.M."/>
            <person name="Hemp J."/>
            <person name="Shih P.M."/>
            <person name="Mcglynn S.E."/>
            <person name="Fischer W."/>
        </authorList>
    </citation>
    <scope>NUCLEOTIDE SEQUENCE [LARGE SCALE GENOMIC DNA]</scope>
    <source>
        <strain evidence="3">JP3_7</strain>
    </source>
</reference>
<evidence type="ECO:0000313" key="3">
    <source>
        <dbReference type="EMBL" id="PJF47876.1"/>
    </source>
</evidence>
<proteinExistence type="inferred from homology"/>
<name>A0A2M8QDJ1_9CHLR</name>
<accession>A0A2M8QDJ1</accession>
<dbReference type="InterPro" id="IPR001509">
    <property type="entry name" value="Epimerase_deHydtase"/>
</dbReference>
<feature type="domain" description="NAD-dependent epimerase/dehydratase" evidence="2">
    <location>
        <begin position="7"/>
        <end position="245"/>
    </location>
</feature>
<dbReference type="CDD" id="cd08946">
    <property type="entry name" value="SDR_e"/>
    <property type="match status" value="1"/>
</dbReference>
<dbReference type="PANTHER" id="PTHR43000">
    <property type="entry name" value="DTDP-D-GLUCOSE 4,6-DEHYDRATASE-RELATED"/>
    <property type="match status" value="1"/>
</dbReference>
<dbReference type="AlphaFoldDB" id="A0A2M8QDJ1"/>
<dbReference type="Pfam" id="PF01370">
    <property type="entry name" value="Epimerase"/>
    <property type="match status" value="1"/>
</dbReference>
<protein>
    <submittedName>
        <fullName evidence="3">Epimerase</fullName>
    </submittedName>
</protein>
<dbReference type="InterPro" id="IPR036291">
    <property type="entry name" value="NAD(P)-bd_dom_sf"/>
</dbReference>
<sequence length="331" mass="36103">MTDHAFLVTGALGCIGAWTVRNLVRTGLRTVVLDRSADLRRLKLIMTDDELSRVVFVRGDITDFSQVERVMNEYDITHVIHLAGLQVPFCRANPVLGAQVNVVGTVNVFEAARRREGRTRRVVYASSAAVYDVDDAQPGEPVPHDATGHPATLYGVYKLANEGTARVYWKENRVPSIGLRPYVVFGPGRDQGLTSAPTKAMFAAAVGRPYHIPYGGRADYEYADDVAQTFIACATIPFEGAAVYNMPGTVLSMRDVVSAIEHAAPELRGRITFDDKPLPFPEAMDGSPLEQVLAPVGGVPRKPFAEAVAETIALFRQAIADGRMTQDEMLT</sequence>
<dbReference type="Gene3D" id="3.40.50.720">
    <property type="entry name" value="NAD(P)-binding Rossmann-like Domain"/>
    <property type="match status" value="1"/>
</dbReference>
<comment type="similarity">
    <text evidence="1">Belongs to the NAD(P)-dependent epimerase/dehydratase family.</text>
</comment>
<evidence type="ECO:0000259" key="2">
    <source>
        <dbReference type="Pfam" id="PF01370"/>
    </source>
</evidence>
<dbReference type="SUPFAM" id="SSF51735">
    <property type="entry name" value="NAD(P)-binding Rossmann-fold domains"/>
    <property type="match status" value="1"/>
</dbReference>
<evidence type="ECO:0000313" key="4">
    <source>
        <dbReference type="Proteomes" id="UP000230790"/>
    </source>
</evidence>